<evidence type="ECO:0000313" key="3">
    <source>
        <dbReference type="Proteomes" id="UP000507470"/>
    </source>
</evidence>
<gene>
    <name evidence="2" type="ORF">MCOR_507</name>
</gene>
<reference evidence="2 3" key="1">
    <citation type="submission" date="2020-06" db="EMBL/GenBank/DDBJ databases">
        <authorList>
            <person name="Li R."/>
            <person name="Bekaert M."/>
        </authorList>
    </citation>
    <scope>NUCLEOTIDE SEQUENCE [LARGE SCALE GENOMIC DNA]</scope>
    <source>
        <strain evidence="3">wild</strain>
    </source>
</reference>
<dbReference type="Proteomes" id="UP000507470">
    <property type="component" value="Unassembled WGS sequence"/>
</dbReference>
<dbReference type="AlphaFoldDB" id="A0A6J7ZVU4"/>
<name>A0A6J7ZVU4_MYTCO</name>
<dbReference type="EMBL" id="CACVKT020000127">
    <property type="protein sequence ID" value="CAC5356230.1"/>
    <property type="molecule type" value="Genomic_DNA"/>
</dbReference>
<evidence type="ECO:0000256" key="1">
    <source>
        <dbReference type="SAM" id="MobiDB-lite"/>
    </source>
</evidence>
<sequence>MESIENENSDQVREDNKMETKKNQSDKNNQNEDKRPMNSTPEDMKENGDKSILSKSAPTILNLRTGSEQPKRSTNSTGDRSGDTSSIFMILSGATSNFKKSKERKRFSLSIKQYVPENKISQPKLNDEQYEERIKNLRNIYHSHSKHGHNDRNIARARTQIDFEMQQKPISVKENPWLVQPKKGGIEIKGNQQVTKATVFRRMRTMGVQEIRDESIPDLIPKTQAFSILKMRTTVCDEDLAKKSLSGGTTFAGNTTTRTS</sequence>
<feature type="region of interest" description="Disordered" evidence="1">
    <location>
        <begin position="1"/>
        <end position="85"/>
    </location>
</feature>
<feature type="compositionally biased region" description="Basic and acidic residues" evidence="1">
    <location>
        <begin position="10"/>
        <end position="49"/>
    </location>
</feature>
<protein>
    <submittedName>
        <fullName evidence="2">Uncharacterized protein</fullName>
    </submittedName>
</protein>
<evidence type="ECO:0000313" key="2">
    <source>
        <dbReference type="EMBL" id="CAC5356230.1"/>
    </source>
</evidence>
<keyword evidence="3" id="KW-1185">Reference proteome</keyword>
<organism evidence="2 3">
    <name type="scientific">Mytilus coruscus</name>
    <name type="common">Sea mussel</name>
    <dbReference type="NCBI Taxonomy" id="42192"/>
    <lineage>
        <taxon>Eukaryota</taxon>
        <taxon>Metazoa</taxon>
        <taxon>Spiralia</taxon>
        <taxon>Lophotrochozoa</taxon>
        <taxon>Mollusca</taxon>
        <taxon>Bivalvia</taxon>
        <taxon>Autobranchia</taxon>
        <taxon>Pteriomorphia</taxon>
        <taxon>Mytilida</taxon>
        <taxon>Mytiloidea</taxon>
        <taxon>Mytilidae</taxon>
        <taxon>Mytilinae</taxon>
        <taxon>Mytilus</taxon>
    </lineage>
</organism>
<feature type="compositionally biased region" description="Polar residues" evidence="1">
    <location>
        <begin position="53"/>
        <end position="85"/>
    </location>
</feature>
<accession>A0A6J7ZVU4</accession>
<proteinExistence type="predicted"/>